<keyword evidence="4" id="KW-1185">Reference proteome</keyword>
<dbReference type="RefSeq" id="WP_264066551.1">
    <property type="nucleotide sequence ID" value="NZ_JACKTY010000018.1"/>
</dbReference>
<accession>A0ABT3C8D4</accession>
<gene>
    <name evidence="3" type="ORF">H7J73_06835</name>
</gene>
<evidence type="ECO:0000313" key="3">
    <source>
        <dbReference type="EMBL" id="MCV7225747.1"/>
    </source>
</evidence>
<dbReference type="Proteomes" id="UP001526201">
    <property type="component" value="Unassembled WGS sequence"/>
</dbReference>
<evidence type="ECO:0000313" key="4">
    <source>
        <dbReference type="Proteomes" id="UP001526201"/>
    </source>
</evidence>
<protein>
    <submittedName>
        <fullName evidence="3">Uncharacterized protein</fullName>
    </submittedName>
</protein>
<comment type="caution">
    <text evidence="3">The sequence shown here is derived from an EMBL/GenBank/DDBJ whole genome shotgun (WGS) entry which is preliminary data.</text>
</comment>
<evidence type="ECO:0000256" key="1">
    <source>
        <dbReference type="SAM" id="Coils"/>
    </source>
</evidence>
<feature type="coiled-coil region" evidence="1">
    <location>
        <begin position="68"/>
        <end position="126"/>
    </location>
</feature>
<sequence length="130" mass="14041">MKSLHIPHAVQDDGVTTASSGAGSPIAAHPWPYGAPATVSNVTPIRSVSGRRAGPVQAADMAQAQLFSALLRDEIAELEDVAEAAERRWLQLRVRGTGNDQLPPELVRLGERVAEAHRLLNALQQRFPHK</sequence>
<reference evidence="3 4" key="1">
    <citation type="journal article" date="2022" name="BMC Genomics">
        <title>Comparative genome analysis of mycobacteria focusing on tRNA and non-coding RNA.</title>
        <authorList>
            <person name="Behra P.R.K."/>
            <person name="Pettersson B.M.F."/>
            <person name="Ramesh M."/>
            <person name="Das S."/>
            <person name="Dasgupta S."/>
            <person name="Kirsebom L.A."/>
        </authorList>
    </citation>
    <scope>NUCLEOTIDE SEQUENCE [LARGE SCALE GENOMIC DNA]</scope>
    <source>
        <strain evidence="3 4">DSM 44078</strain>
    </source>
</reference>
<keyword evidence="1" id="KW-0175">Coiled coil</keyword>
<organism evidence="3 4">
    <name type="scientific">Mycolicibacterium komossense</name>
    <dbReference type="NCBI Taxonomy" id="1779"/>
    <lineage>
        <taxon>Bacteria</taxon>
        <taxon>Bacillati</taxon>
        <taxon>Actinomycetota</taxon>
        <taxon>Actinomycetes</taxon>
        <taxon>Mycobacteriales</taxon>
        <taxon>Mycobacteriaceae</taxon>
        <taxon>Mycolicibacterium</taxon>
    </lineage>
</organism>
<dbReference type="EMBL" id="JACKTY010000018">
    <property type="protein sequence ID" value="MCV7225747.1"/>
    <property type="molecule type" value="Genomic_DNA"/>
</dbReference>
<proteinExistence type="predicted"/>
<name>A0ABT3C8D4_9MYCO</name>
<evidence type="ECO:0000256" key="2">
    <source>
        <dbReference type="SAM" id="MobiDB-lite"/>
    </source>
</evidence>
<feature type="region of interest" description="Disordered" evidence="2">
    <location>
        <begin position="1"/>
        <end position="30"/>
    </location>
</feature>